<sequence>MEPVHHQPGTEQDRRRRRNPMTAHHSDESVQLDDELVCILMEIERGYLDFPRPLQIRIEKWVDKISQPIVHLQWKKNANYYAILLLDMVRRGVFRAPFDKTPPFGPLQTLPRHMICALDGMQKQPRQPPPPHPQNAWLKAYERVVRRTRTTTTTEATESKAKMTSLALLLPPSQLPERDPRRPSLSYVEIANERLTRLEADLAAEQATNRSLDQQLEELTTLCKTQSATIEALKAELLAVRASHTRELDRLNMLHAVEVDELKKKHHRHMQDAIISNQHTIATRQALAKTETFMGGIDDHDGVQDFLAYIDRFHVETTALTKSASATHK</sequence>
<dbReference type="AlphaFoldDB" id="W4G3V2"/>
<evidence type="ECO:0000313" key="4">
    <source>
        <dbReference type="EMBL" id="ETV74370.1"/>
    </source>
</evidence>
<evidence type="ECO:0000259" key="3">
    <source>
        <dbReference type="Pfam" id="PF14846"/>
    </source>
</evidence>
<dbReference type="InterPro" id="IPR027831">
    <property type="entry name" value="DUF4485"/>
</dbReference>
<evidence type="ECO:0000256" key="2">
    <source>
        <dbReference type="SAM" id="MobiDB-lite"/>
    </source>
</evidence>
<dbReference type="EMBL" id="KI913144">
    <property type="protein sequence ID" value="ETV74370.1"/>
    <property type="molecule type" value="Genomic_DNA"/>
</dbReference>
<dbReference type="PANTHER" id="PTHR18871">
    <property type="entry name" value="CENTROSOMAL PROTEIN OF 112 KDA"/>
    <property type="match status" value="1"/>
</dbReference>
<dbReference type="GeneID" id="20812960"/>
<name>W4G3V2_APHAT</name>
<dbReference type="VEuPathDB" id="FungiDB:H257_10964"/>
<dbReference type="OrthoDB" id="78101at2759"/>
<organism evidence="4">
    <name type="scientific">Aphanomyces astaci</name>
    <name type="common">Crayfish plague agent</name>
    <dbReference type="NCBI Taxonomy" id="112090"/>
    <lineage>
        <taxon>Eukaryota</taxon>
        <taxon>Sar</taxon>
        <taxon>Stramenopiles</taxon>
        <taxon>Oomycota</taxon>
        <taxon>Saprolegniomycetes</taxon>
        <taxon>Saprolegniales</taxon>
        <taxon>Verrucalvaceae</taxon>
        <taxon>Aphanomyces</taxon>
    </lineage>
</organism>
<feature type="domain" description="DUF4485" evidence="3">
    <location>
        <begin position="32"/>
        <end position="113"/>
    </location>
</feature>
<dbReference type="InterPro" id="IPR055310">
    <property type="entry name" value="CEP112"/>
</dbReference>
<proteinExistence type="predicted"/>
<accession>W4G3V2</accession>
<dbReference type="STRING" id="112090.W4G3V2"/>
<dbReference type="RefSeq" id="XP_009836028.1">
    <property type="nucleotide sequence ID" value="XM_009837726.1"/>
</dbReference>
<dbReference type="PANTHER" id="PTHR18871:SF2">
    <property type="entry name" value="CENTROSOMAL PROTEIN OF 112 KDA"/>
    <property type="match status" value="1"/>
</dbReference>
<protein>
    <recommendedName>
        <fullName evidence="3">DUF4485 domain-containing protein</fullName>
    </recommendedName>
</protein>
<reference evidence="4" key="1">
    <citation type="submission" date="2013-12" db="EMBL/GenBank/DDBJ databases">
        <title>The Genome Sequence of Aphanomyces astaci APO3.</title>
        <authorList>
            <consortium name="The Broad Institute Genomics Platform"/>
            <person name="Russ C."/>
            <person name="Tyler B."/>
            <person name="van West P."/>
            <person name="Dieguez-Uribeondo J."/>
            <person name="Young S.K."/>
            <person name="Zeng Q."/>
            <person name="Gargeya S."/>
            <person name="Fitzgerald M."/>
            <person name="Abouelleil A."/>
            <person name="Alvarado L."/>
            <person name="Chapman S.B."/>
            <person name="Gainer-Dewar J."/>
            <person name="Goldberg J."/>
            <person name="Griggs A."/>
            <person name="Gujja S."/>
            <person name="Hansen M."/>
            <person name="Howarth C."/>
            <person name="Imamovic A."/>
            <person name="Ireland A."/>
            <person name="Larimer J."/>
            <person name="McCowan C."/>
            <person name="Murphy C."/>
            <person name="Pearson M."/>
            <person name="Poon T.W."/>
            <person name="Priest M."/>
            <person name="Roberts A."/>
            <person name="Saif S."/>
            <person name="Shea T."/>
            <person name="Sykes S."/>
            <person name="Wortman J."/>
            <person name="Nusbaum C."/>
            <person name="Birren B."/>
        </authorList>
    </citation>
    <scope>NUCLEOTIDE SEQUENCE [LARGE SCALE GENOMIC DNA]</scope>
    <source>
        <strain evidence="4">APO3</strain>
    </source>
</reference>
<keyword evidence="1" id="KW-0175">Coiled coil</keyword>
<feature type="coiled-coil region" evidence="1">
    <location>
        <begin position="188"/>
        <end position="236"/>
    </location>
</feature>
<dbReference type="Pfam" id="PF14846">
    <property type="entry name" value="DUF4485"/>
    <property type="match status" value="1"/>
</dbReference>
<gene>
    <name evidence="4" type="ORF">H257_10964</name>
</gene>
<feature type="region of interest" description="Disordered" evidence="2">
    <location>
        <begin position="1"/>
        <end position="28"/>
    </location>
</feature>
<evidence type="ECO:0000256" key="1">
    <source>
        <dbReference type="SAM" id="Coils"/>
    </source>
</evidence>